<keyword evidence="3" id="KW-1185">Reference proteome</keyword>
<feature type="compositionally biased region" description="Basic residues" evidence="1">
    <location>
        <begin position="68"/>
        <end position="79"/>
    </location>
</feature>
<dbReference type="EMBL" id="OU963865">
    <property type="protein sequence ID" value="CAH0388629.1"/>
    <property type="molecule type" value="Genomic_DNA"/>
</dbReference>
<sequence>MAKDPAGSSSWWGMPRVISSLWTSPEEEAAGESEKENMEELVEKRRRSIRERDVTPFDRKEATENRVVRSHSSKSRSRSRSSSGSVKVSKAEAQVPSKNDENISVEISNISFSFFNEENKQDLALLNNHSTDKPESPVPVVEALQVDKLEKDPDESDDLSFSSTFSSPYDKVQKKQQEPTVQDPHTVEYSVPKRSPSPIYSSISKVTPGRGKRESAETGTPRTGLDPEHDQQLGDPDRLRPRQSGRTQLRGHRPEGVDRFWRYVRKWWVDERAKMHETLGKYRKQKEKPEPGPQVEELQRPQVESVSDTESFDTFTEDEADKFDVDTHVSLPLDIEHLQDYRKSSLAEVSLASRPVSALSFKKRSLRSLIVKKGALRASTETLKTILSSGEAAFTLR</sequence>
<dbReference type="AlphaFoldDB" id="A0A9P0A853"/>
<dbReference type="Proteomes" id="UP001152759">
    <property type="component" value="Chromosome 4"/>
</dbReference>
<evidence type="ECO:0000313" key="3">
    <source>
        <dbReference type="Proteomes" id="UP001152759"/>
    </source>
</evidence>
<feature type="compositionally biased region" description="Basic and acidic residues" evidence="1">
    <location>
        <begin position="32"/>
        <end position="43"/>
    </location>
</feature>
<feature type="compositionally biased region" description="Basic and acidic residues" evidence="1">
    <location>
        <begin position="50"/>
        <end position="67"/>
    </location>
</feature>
<feature type="region of interest" description="Disordered" evidence="1">
    <location>
        <begin position="280"/>
        <end position="317"/>
    </location>
</feature>
<name>A0A9P0A853_BEMTA</name>
<proteinExistence type="predicted"/>
<gene>
    <name evidence="2" type="ORF">BEMITA_LOCUS7534</name>
</gene>
<evidence type="ECO:0000313" key="2">
    <source>
        <dbReference type="EMBL" id="CAH0388629.1"/>
    </source>
</evidence>
<feature type="region of interest" description="Disordered" evidence="1">
    <location>
        <begin position="23"/>
        <end position="102"/>
    </location>
</feature>
<organism evidence="2 3">
    <name type="scientific">Bemisia tabaci</name>
    <name type="common">Sweetpotato whitefly</name>
    <name type="synonym">Aleurodes tabaci</name>
    <dbReference type="NCBI Taxonomy" id="7038"/>
    <lineage>
        <taxon>Eukaryota</taxon>
        <taxon>Metazoa</taxon>
        <taxon>Ecdysozoa</taxon>
        <taxon>Arthropoda</taxon>
        <taxon>Hexapoda</taxon>
        <taxon>Insecta</taxon>
        <taxon>Pterygota</taxon>
        <taxon>Neoptera</taxon>
        <taxon>Paraneoptera</taxon>
        <taxon>Hemiptera</taxon>
        <taxon>Sternorrhyncha</taxon>
        <taxon>Aleyrodoidea</taxon>
        <taxon>Aleyrodidae</taxon>
        <taxon>Aleyrodinae</taxon>
        <taxon>Bemisia</taxon>
    </lineage>
</organism>
<feature type="region of interest" description="Disordered" evidence="1">
    <location>
        <begin position="125"/>
        <end position="255"/>
    </location>
</feature>
<reference evidence="2" key="1">
    <citation type="submission" date="2021-12" db="EMBL/GenBank/DDBJ databases">
        <authorList>
            <person name="King R."/>
        </authorList>
    </citation>
    <scope>NUCLEOTIDE SEQUENCE</scope>
</reference>
<feature type="compositionally biased region" description="Polar residues" evidence="1">
    <location>
        <begin position="302"/>
        <end position="314"/>
    </location>
</feature>
<accession>A0A9P0A853</accession>
<protein>
    <submittedName>
        <fullName evidence="2">Uncharacterized protein</fullName>
    </submittedName>
</protein>
<evidence type="ECO:0000256" key="1">
    <source>
        <dbReference type="SAM" id="MobiDB-lite"/>
    </source>
</evidence>
<feature type="compositionally biased region" description="Basic and acidic residues" evidence="1">
    <location>
        <begin position="225"/>
        <end position="240"/>
    </location>
</feature>